<feature type="transmembrane region" description="Helical" evidence="8">
    <location>
        <begin position="38"/>
        <end position="58"/>
    </location>
</feature>
<feature type="transmembrane region" description="Helical" evidence="8">
    <location>
        <begin position="96"/>
        <end position="117"/>
    </location>
</feature>
<reference evidence="9" key="1">
    <citation type="submission" date="2020-04" db="EMBL/GenBank/DDBJ databases">
        <authorList>
            <person name="Zhang T."/>
        </authorList>
    </citation>
    <scope>NUCLEOTIDE SEQUENCE</scope>
    <source>
        <strain evidence="9">HKST-UBA02</strain>
    </source>
</reference>
<evidence type="ECO:0000313" key="10">
    <source>
        <dbReference type="Proteomes" id="UP000739538"/>
    </source>
</evidence>
<evidence type="ECO:0000313" key="9">
    <source>
        <dbReference type="EMBL" id="MCA9755271.1"/>
    </source>
</evidence>
<dbReference type="Proteomes" id="UP000739538">
    <property type="component" value="Unassembled WGS sequence"/>
</dbReference>
<name>A0A956SCE7_UNCEI</name>
<gene>
    <name evidence="9" type="ORF">KDA27_05670</name>
</gene>
<dbReference type="GO" id="GO:0022857">
    <property type="term" value="F:transmembrane transporter activity"/>
    <property type="evidence" value="ECO:0007669"/>
    <property type="project" value="InterPro"/>
</dbReference>
<dbReference type="PROSITE" id="PS51257">
    <property type="entry name" value="PROKAR_LIPOPROTEIN"/>
    <property type="match status" value="1"/>
</dbReference>
<dbReference type="AlphaFoldDB" id="A0A956SCE7"/>
<feature type="transmembrane region" description="Helical" evidence="8">
    <location>
        <begin position="225"/>
        <end position="247"/>
    </location>
</feature>
<feature type="transmembrane region" description="Helical" evidence="8">
    <location>
        <begin position="129"/>
        <end position="150"/>
    </location>
</feature>
<comment type="subcellular location">
    <subcellularLocation>
        <location evidence="1">Cell membrane</location>
        <topology evidence="1">Multi-pass membrane protein</topology>
    </subcellularLocation>
</comment>
<dbReference type="EMBL" id="JAGQHS010000019">
    <property type="protein sequence ID" value="MCA9755271.1"/>
    <property type="molecule type" value="Genomic_DNA"/>
</dbReference>
<evidence type="ECO:0000256" key="8">
    <source>
        <dbReference type="SAM" id="Phobius"/>
    </source>
</evidence>
<feature type="transmembrane region" description="Helical" evidence="8">
    <location>
        <begin position="290"/>
        <end position="307"/>
    </location>
</feature>
<keyword evidence="5 8" id="KW-0812">Transmembrane</keyword>
<evidence type="ECO:0000256" key="3">
    <source>
        <dbReference type="ARBA" id="ARBA00022448"/>
    </source>
</evidence>
<dbReference type="PANTHER" id="PTHR30472:SF25">
    <property type="entry name" value="ABC TRANSPORTER PERMEASE PROTEIN MJ0876-RELATED"/>
    <property type="match status" value="1"/>
</dbReference>
<reference evidence="9" key="2">
    <citation type="journal article" date="2021" name="Microbiome">
        <title>Successional dynamics and alternative stable states in a saline activated sludge microbial community over 9 years.</title>
        <authorList>
            <person name="Wang Y."/>
            <person name="Ye J."/>
            <person name="Ju F."/>
            <person name="Liu L."/>
            <person name="Boyd J.A."/>
            <person name="Deng Y."/>
            <person name="Parks D.H."/>
            <person name="Jiang X."/>
            <person name="Yin X."/>
            <person name="Woodcroft B.J."/>
            <person name="Tyson G.W."/>
            <person name="Hugenholtz P."/>
            <person name="Polz M.F."/>
            <person name="Zhang T."/>
        </authorList>
    </citation>
    <scope>NUCLEOTIDE SEQUENCE</scope>
    <source>
        <strain evidence="9">HKST-UBA02</strain>
    </source>
</reference>
<dbReference type="GO" id="GO:0005886">
    <property type="term" value="C:plasma membrane"/>
    <property type="evidence" value="ECO:0007669"/>
    <property type="project" value="UniProtKB-SubCell"/>
</dbReference>
<dbReference type="Pfam" id="PF01032">
    <property type="entry name" value="FecCD"/>
    <property type="match status" value="1"/>
</dbReference>
<dbReference type="InterPro" id="IPR037294">
    <property type="entry name" value="ABC_BtuC-like"/>
</dbReference>
<keyword evidence="6 8" id="KW-1133">Transmembrane helix</keyword>
<protein>
    <submittedName>
        <fullName evidence="9">Iron ABC transporter permease</fullName>
    </submittedName>
</protein>
<evidence type="ECO:0000256" key="7">
    <source>
        <dbReference type="ARBA" id="ARBA00023136"/>
    </source>
</evidence>
<evidence type="ECO:0000256" key="4">
    <source>
        <dbReference type="ARBA" id="ARBA00022475"/>
    </source>
</evidence>
<dbReference type="CDD" id="cd06550">
    <property type="entry name" value="TM_ABC_iron-siderophores_like"/>
    <property type="match status" value="1"/>
</dbReference>
<dbReference type="PANTHER" id="PTHR30472">
    <property type="entry name" value="FERRIC ENTEROBACTIN TRANSPORT SYSTEM PERMEASE PROTEIN"/>
    <property type="match status" value="1"/>
</dbReference>
<accession>A0A956SCE7</accession>
<proteinExistence type="inferred from homology"/>
<evidence type="ECO:0000256" key="5">
    <source>
        <dbReference type="ARBA" id="ARBA00022692"/>
    </source>
</evidence>
<sequence length="310" mass="31751">MRRALWIFLALVLLVACPWIGSRPPGEAGDFILWQLRVPRTLMAALVGATLSLVGAVYQTVLGNPLAAPSTVGTTAGAALGALVAIVFGLSASVGGLPIVAVAAFVGALAVTFLLTALAANDRARVDDVLLMGVAIALAAGAISAGLQFTSDQIGLAKAVRWTLGHLPQVGYRGVLLIAPFTIVSAGLLLSQTRALEALVGGEDLAHAQGVNVTRVRTLTLGAGALGVSAVVAWCGPIAFVGLLVPHLTRKLFGTSRRVLLPASLILGAVFLALCDTLSRTLVPGREIPVGVFTAALGAPTLIWLVTRRT</sequence>
<evidence type="ECO:0000256" key="2">
    <source>
        <dbReference type="ARBA" id="ARBA00007935"/>
    </source>
</evidence>
<comment type="similarity">
    <text evidence="2">Belongs to the binding-protein-dependent transport system permease family. FecCD subfamily.</text>
</comment>
<dbReference type="SUPFAM" id="SSF81345">
    <property type="entry name" value="ABC transporter involved in vitamin B12 uptake, BtuC"/>
    <property type="match status" value="1"/>
</dbReference>
<feature type="transmembrane region" description="Helical" evidence="8">
    <location>
        <begin position="170"/>
        <end position="190"/>
    </location>
</feature>
<feature type="transmembrane region" description="Helical" evidence="8">
    <location>
        <begin position="259"/>
        <end position="278"/>
    </location>
</feature>
<feature type="transmembrane region" description="Helical" evidence="8">
    <location>
        <begin position="70"/>
        <end position="90"/>
    </location>
</feature>
<dbReference type="InterPro" id="IPR000522">
    <property type="entry name" value="ABC_transptr_permease_BtuC"/>
</dbReference>
<keyword evidence="3" id="KW-0813">Transport</keyword>
<keyword evidence="7 8" id="KW-0472">Membrane</keyword>
<dbReference type="Gene3D" id="1.10.3470.10">
    <property type="entry name" value="ABC transporter involved in vitamin B12 uptake, BtuC"/>
    <property type="match status" value="1"/>
</dbReference>
<organism evidence="9 10">
    <name type="scientific">Eiseniibacteriota bacterium</name>
    <dbReference type="NCBI Taxonomy" id="2212470"/>
    <lineage>
        <taxon>Bacteria</taxon>
        <taxon>Candidatus Eiseniibacteriota</taxon>
    </lineage>
</organism>
<evidence type="ECO:0000256" key="1">
    <source>
        <dbReference type="ARBA" id="ARBA00004651"/>
    </source>
</evidence>
<comment type="caution">
    <text evidence="9">The sequence shown here is derived from an EMBL/GenBank/DDBJ whole genome shotgun (WGS) entry which is preliminary data.</text>
</comment>
<evidence type="ECO:0000256" key="6">
    <source>
        <dbReference type="ARBA" id="ARBA00022989"/>
    </source>
</evidence>
<keyword evidence="4" id="KW-1003">Cell membrane</keyword>